<gene>
    <name evidence="1" type="ORF">METZ01_LOCUS120431</name>
</gene>
<feature type="non-terminal residue" evidence="1">
    <location>
        <position position="42"/>
    </location>
</feature>
<protein>
    <submittedName>
        <fullName evidence="1">Uncharacterized protein</fullName>
    </submittedName>
</protein>
<name>A0A381XTQ6_9ZZZZ</name>
<organism evidence="1">
    <name type="scientific">marine metagenome</name>
    <dbReference type="NCBI Taxonomy" id="408172"/>
    <lineage>
        <taxon>unclassified sequences</taxon>
        <taxon>metagenomes</taxon>
        <taxon>ecological metagenomes</taxon>
    </lineage>
</organism>
<dbReference type="EMBL" id="UINC01016183">
    <property type="protein sequence ID" value="SVA67577.1"/>
    <property type="molecule type" value="Genomic_DNA"/>
</dbReference>
<proteinExistence type="predicted"/>
<reference evidence="1" key="1">
    <citation type="submission" date="2018-05" db="EMBL/GenBank/DDBJ databases">
        <authorList>
            <person name="Lanie J.A."/>
            <person name="Ng W.-L."/>
            <person name="Kazmierczak K.M."/>
            <person name="Andrzejewski T.M."/>
            <person name="Davidsen T.M."/>
            <person name="Wayne K.J."/>
            <person name="Tettelin H."/>
            <person name="Glass J.I."/>
            <person name="Rusch D."/>
            <person name="Podicherti R."/>
            <person name="Tsui H.-C.T."/>
            <person name="Winkler M.E."/>
        </authorList>
    </citation>
    <scope>NUCLEOTIDE SEQUENCE</scope>
</reference>
<evidence type="ECO:0000313" key="1">
    <source>
        <dbReference type="EMBL" id="SVA67577.1"/>
    </source>
</evidence>
<accession>A0A381XTQ6</accession>
<dbReference type="AlphaFoldDB" id="A0A381XTQ6"/>
<sequence length="42" mass="5039">MMKFTHDTRTHARGKIDFLLILYIFNHKERKENSLLGQPKPI</sequence>